<keyword evidence="6 11" id="KW-0479">Metal-binding</keyword>
<keyword evidence="3 11" id="KW-0963">Cytoplasm</keyword>
<name>A0A9C7LBM3_9BACI</name>
<organism evidence="13 14">
    <name type="scientific">Pseudoneobacillus rhizosphaerae</name>
    <dbReference type="NCBI Taxonomy" id="2880968"/>
    <lineage>
        <taxon>Bacteria</taxon>
        <taxon>Bacillati</taxon>
        <taxon>Bacillota</taxon>
        <taxon>Bacilli</taxon>
        <taxon>Bacillales</taxon>
        <taxon>Bacillaceae</taxon>
        <taxon>Pseudoneobacillus</taxon>
    </lineage>
</organism>
<keyword evidence="4 11" id="KW-0444">Lipid biosynthesis</keyword>
<dbReference type="AlphaFoldDB" id="A0A9C7LBM3"/>
<evidence type="ECO:0000256" key="10">
    <source>
        <dbReference type="ARBA" id="ARBA00023160"/>
    </source>
</evidence>
<dbReference type="GO" id="GO:0000287">
    <property type="term" value="F:magnesium ion binding"/>
    <property type="evidence" value="ECO:0007669"/>
    <property type="project" value="UniProtKB-UniRule"/>
</dbReference>
<comment type="function">
    <text evidence="11">Transfers the 4'-phosphopantetheine moiety from coenzyme A to a Ser of acyl-carrier-protein.</text>
</comment>
<dbReference type="NCBIfam" id="TIGR00556">
    <property type="entry name" value="pantethn_trn"/>
    <property type="match status" value="1"/>
</dbReference>
<feature type="binding site" evidence="11">
    <location>
        <position position="8"/>
    </location>
    <ligand>
        <name>Mg(2+)</name>
        <dbReference type="ChEBI" id="CHEBI:18420"/>
    </ligand>
</feature>
<evidence type="ECO:0000313" key="13">
    <source>
        <dbReference type="EMBL" id="CAG9610306.1"/>
    </source>
</evidence>
<evidence type="ECO:0000259" key="12">
    <source>
        <dbReference type="Pfam" id="PF01648"/>
    </source>
</evidence>
<comment type="similarity">
    <text evidence="11">Belongs to the P-Pant transferase superfamily. AcpS family.</text>
</comment>
<comment type="subcellular location">
    <subcellularLocation>
        <location evidence="11">Cytoplasm</location>
    </subcellularLocation>
</comment>
<evidence type="ECO:0000313" key="14">
    <source>
        <dbReference type="Proteomes" id="UP000789845"/>
    </source>
</evidence>
<comment type="similarity">
    <text evidence="2">Belongs to the P-Pant transferase superfamily. Gsp/Sfp/HetI/AcpT family.</text>
</comment>
<keyword evidence="9 11" id="KW-0443">Lipid metabolism</keyword>
<dbReference type="InterPro" id="IPR050559">
    <property type="entry name" value="P-Pant_transferase_sf"/>
</dbReference>
<comment type="caution">
    <text evidence="13">The sequence shown here is derived from an EMBL/GenBank/DDBJ whole genome shotgun (WGS) entry which is preliminary data.</text>
</comment>
<dbReference type="Pfam" id="PF01648">
    <property type="entry name" value="ACPS"/>
    <property type="match status" value="1"/>
</dbReference>
<feature type="domain" description="4'-phosphopantetheinyl transferase" evidence="12">
    <location>
        <begin position="4"/>
        <end position="110"/>
    </location>
</feature>
<evidence type="ECO:0000256" key="11">
    <source>
        <dbReference type="HAMAP-Rule" id="MF_00101"/>
    </source>
</evidence>
<keyword evidence="10 11" id="KW-0275">Fatty acid biosynthesis</keyword>
<dbReference type="Gene3D" id="3.90.470.20">
    <property type="entry name" value="4'-phosphopantetheinyl transferase domain"/>
    <property type="match status" value="1"/>
</dbReference>
<comment type="catalytic activity">
    <reaction evidence="11">
        <text>apo-[ACP] + CoA = holo-[ACP] + adenosine 3',5'-bisphosphate + H(+)</text>
        <dbReference type="Rhea" id="RHEA:12068"/>
        <dbReference type="Rhea" id="RHEA-COMP:9685"/>
        <dbReference type="Rhea" id="RHEA-COMP:9690"/>
        <dbReference type="ChEBI" id="CHEBI:15378"/>
        <dbReference type="ChEBI" id="CHEBI:29999"/>
        <dbReference type="ChEBI" id="CHEBI:57287"/>
        <dbReference type="ChEBI" id="CHEBI:58343"/>
        <dbReference type="ChEBI" id="CHEBI:64479"/>
        <dbReference type="EC" id="2.7.8.7"/>
    </reaction>
</comment>
<dbReference type="NCBIfam" id="TIGR00516">
    <property type="entry name" value="acpS"/>
    <property type="match status" value="1"/>
</dbReference>
<gene>
    <name evidence="11 13" type="primary">acpS</name>
    <name evidence="13" type="ORF">NEOCIP111885_04061</name>
</gene>
<comment type="cofactor">
    <cofactor evidence="1 11">
        <name>Mg(2+)</name>
        <dbReference type="ChEBI" id="CHEBI:18420"/>
    </cofactor>
</comment>
<dbReference type="GO" id="GO:0006633">
    <property type="term" value="P:fatty acid biosynthetic process"/>
    <property type="evidence" value="ECO:0007669"/>
    <property type="project" value="UniProtKB-UniRule"/>
</dbReference>
<dbReference type="HAMAP" id="MF_00101">
    <property type="entry name" value="AcpS"/>
    <property type="match status" value="1"/>
</dbReference>
<dbReference type="InterPro" id="IPR008278">
    <property type="entry name" value="4-PPantetheinyl_Trfase_dom"/>
</dbReference>
<evidence type="ECO:0000256" key="7">
    <source>
        <dbReference type="ARBA" id="ARBA00022832"/>
    </source>
</evidence>
<dbReference type="InterPro" id="IPR002582">
    <property type="entry name" value="ACPS"/>
</dbReference>
<keyword evidence="14" id="KW-1185">Reference proteome</keyword>
<feature type="binding site" evidence="11">
    <location>
        <position position="58"/>
    </location>
    <ligand>
        <name>Mg(2+)</name>
        <dbReference type="ChEBI" id="CHEBI:18420"/>
    </ligand>
</feature>
<accession>A0A9C7LBM3</accession>
<dbReference type="RefSeq" id="WP_230498578.1">
    <property type="nucleotide sequence ID" value="NZ_CAKJTG010000032.1"/>
</dbReference>
<dbReference type="InterPro" id="IPR004568">
    <property type="entry name" value="Ppantetheine-prot_Trfase_dom"/>
</dbReference>
<proteinExistence type="inferred from homology"/>
<evidence type="ECO:0000256" key="3">
    <source>
        <dbReference type="ARBA" id="ARBA00022490"/>
    </source>
</evidence>
<evidence type="ECO:0000256" key="5">
    <source>
        <dbReference type="ARBA" id="ARBA00022679"/>
    </source>
</evidence>
<evidence type="ECO:0000256" key="1">
    <source>
        <dbReference type="ARBA" id="ARBA00001946"/>
    </source>
</evidence>
<dbReference type="GO" id="GO:0008897">
    <property type="term" value="F:holo-[acyl-carrier-protein] synthase activity"/>
    <property type="evidence" value="ECO:0007669"/>
    <property type="project" value="UniProtKB-UniRule"/>
</dbReference>
<dbReference type="GO" id="GO:0019878">
    <property type="term" value="P:lysine biosynthetic process via aminoadipic acid"/>
    <property type="evidence" value="ECO:0007669"/>
    <property type="project" value="TreeGrafter"/>
</dbReference>
<dbReference type="Proteomes" id="UP000789845">
    <property type="component" value="Unassembled WGS sequence"/>
</dbReference>
<dbReference type="EC" id="2.7.8.7" evidence="11"/>
<keyword evidence="5 11" id="KW-0808">Transferase</keyword>
<evidence type="ECO:0000256" key="9">
    <source>
        <dbReference type="ARBA" id="ARBA00023098"/>
    </source>
</evidence>
<dbReference type="PANTHER" id="PTHR12215">
    <property type="entry name" value="PHOSPHOPANTETHEINE TRANSFERASE"/>
    <property type="match status" value="1"/>
</dbReference>
<dbReference type="EMBL" id="CAKJTG010000032">
    <property type="protein sequence ID" value="CAG9610306.1"/>
    <property type="molecule type" value="Genomic_DNA"/>
</dbReference>
<dbReference type="SUPFAM" id="SSF56214">
    <property type="entry name" value="4'-phosphopantetheinyl transferase"/>
    <property type="match status" value="1"/>
</dbReference>
<evidence type="ECO:0000256" key="6">
    <source>
        <dbReference type="ARBA" id="ARBA00022723"/>
    </source>
</evidence>
<protein>
    <recommendedName>
        <fullName evidence="11">Holo-[acyl-carrier-protein] synthase</fullName>
        <shortName evidence="11">Holo-ACP synthase</shortName>
        <ecNumber evidence="11">2.7.8.7</ecNumber>
    </recommendedName>
    <alternativeName>
        <fullName evidence="11">4'-phosphopantetheinyl transferase AcpS</fullName>
    </alternativeName>
</protein>
<dbReference type="PANTHER" id="PTHR12215:SF10">
    <property type="entry name" value="L-AMINOADIPATE-SEMIALDEHYDE DEHYDROGENASE-PHOSPHOPANTETHEINYL TRANSFERASE"/>
    <property type="match status" value="1"/>
</dbReference>
<evidence type="ECO:0000256" key="2">
    <source>
        <dbReference type="ARBA" id="ARBA00010990"/>
    </source>
</evidence>
<evidence type="ECO:0000256" key="8">
    <source>
        <dbReference type="ARBA" id="ARBA00022842"/>
    </source>
</evidence>
<keyword evidence="8 11" id="KW-0460">Magnesium</keyword>
<evidence type="ECO:0000256" key="4">
    <source>
        <dbReference type="ARBA" id="ARBA00022516"/>
    </source>
</evidence>
<dbReference type="InterPro" id="IPR037143">
    <property type="entry name" value="4-PPantetheinyl_Trfase_dom_sf"/>
</dbReference>
<reference evidence="13" key="1">
    <citation type="submission" date="2021-10" db="EMBL/GenBank/DDBJ databases">
        <authorList>
            <person name="Criscuolo A."/>
        </authorList>
    </citation>
    <scope>NUCLEOTIDE SEQUENCE</scope>
    <source>
        <strain evidence="13">CIP111885</strain>
    </source>
</reference>
<dbReference type="GO" id="GO:0005829">
    <property type="term" value="C:cytosol"/>
    <property type="evidence" value="ECO:0007669"/>
    <property type="project" value="TreeGrafter"/>
</dbReference>
<sequence>MISGIGIDIIELNRIKTIIDRQPKFIQRILTENELLVFEKLSAERKVEFLAGRFAAKEAYAKANGTGIGNQLSFLDIEIQPDSFGKPQIVAPNNKGVHLSISHSREYAVAQVVIEGCFRKDCCFSN</sequence>
<keyword evidence="7 11" id="KW-0276">Fatty acid metabolism</keyword>